<evidence type="ECO:0000313" key="2">
    <source>
        <dbReference type="Proteomes" id="UP000003793"/>
    </source>
</evidence>
<evidence type="ECO:0000313" key="1">
    <source>
        <dbReference type="EMBL" id="EEG91348.1"/>
    </source>
</evidence>
<dbReference type="EMBL" id="ABVR01000032">
    <property type="protein sequence ID" value="EEG91348.1"/>
    <property type="molecule type" value="Genomic_DNA"/>
</dbReference>
<accession>C0B5K8</accession>
<dbReference type="AlphaFoldDB" id="C0B5K8"/>
<protein>
    <submittedName>
        <fullName evidence="1">Uncharacterized protein</fullName>
    </submittedName>
</protein>
<comment type="caution">
    <text evidence="1">The sequence shown here is derived from an EMBL/GenBank/DDBJ whole genome shotgun (WGS) entry which is preliminary data.</text>
</comment>
<reference evidence="1 2" key="2">
    <citation type="submission" date="2009-03" db="EMBL/GenBank/DDBJ databases">
        <title>Draft genome sequence of Coprococcus comes (ATCC 27758).</title>
        <authorList>
            <person name="Sudarsanam P."/>
            <person name="Ley R."/>
            <person name="Guruge J."/>
            <person name="Turnbaugh P.J."/>
            <person name="Mahowald M."/>
            <person name="Liep D."/>
            <person name="Gordon J."/>
        </authorList>
    </citation>
    <scope>NUCLEOTIDE SEQUENCE [LARGE SCALE GENOMIC DNA]</scope>
    <source>
        <strain evidence="1 2">ATCC 27758</strain>
    </source>
</reference>
<name>C0B5K8_9FIRM</name>
<dbReference type="HOGENOM" id="CLU_3006446_0_0_9"/>
<sequence length="56" mass="6489">MPKHINRGKPAECTKDFVSIPIVVQWREDSKIIEAIAKNDFRFQRLLGMVCTTEVK</sequence>
<organism evidence="1 2">
    <name type="scientific">Coprococcus comes ATCC 27758</name>
    <dbReference type="NCBI Taxonomy" id="470146"/>
    <lineage>
        <taxon>Bacteria</taxon>
        <taxon>Bacillati</taxon>
        <taxon>Bacillota</taxon>
        <taxon>Clostridia</taxon>
        <taxon>Lachnospirales</taxon>
        <taxon>Lachnospiraceae</taxon>
        <taxon>Coprococcus</taxon>
    </lineage>
</organism>
<reference evidence="1 2" key="1">
    <citation type="submission" date="2009-02" db="EMBL/GenBank/DDBJ databases">
        <authorList>
            <person name="Fulton L."/>
            <person name="Clifton S."/>
            <person name="Fulton B."/>
            <person name="Xu J."/>
            <person name="Minx P."/>
            <person name="Pepin K.H."/>
            <person name="Johnson M."/>
            <person name="Bhonagiri V."/>
            <person name="Nash W.E."/>
            <person name="Mardis E.R."/>
            <person name="Wilson R.K."/>
        </authorList>
    </citation>
    <scope>NUCLEOTIDE SEQUENCE [LARGE SCALE GENOMIC DNA]</scope>
    <source>
        <strain evidence="1 2">ATCC 27758</strain>
    </source>
</reference>
<proteinExistence type="predicted"/>
<gene>
    <name evidence="1" type="ORF">COPCOM_00429</name>
</gene>
<dbReference type="Proteomes" id="UP000003793">
    <property type="component" value="Unassembled WGS sequence"/>
</dbReference>